<dbReference type="AlphaFoldDB" id="A0A6C0JI49"/>
<dbReference type="EMBL" id="MN740411">
    <property type="protein sequence ID" value="QHU05342.1"/>
    <property type="molecule type" value="Genomic_DNA"/>
</dbReference>
<evidence type="ECO:0000313" key="1">
    <source>
        <dbReference type="EMBL" id="QHU05342.1"/>
    </source>
</evidence>
<name>A0A6C0JI49_9ZZZZ</name>
<sequence length="113" mass="13152">MEIFYINFELLTTIMAEWAKHQAVLDEIGYTVVPCMTCSPCDAKVFAHCEKTERVLKNSPKAVAFAARLEARKPFWEAVERKKEEMAKQYGGHKEHYHQHGLYHAAWVLKLTR</sequence>
<reference evidence="1" key="1">
    <citation type="journal article" date="2020" name="Nature">
        <title>Giant virus diversity and host interactions through global metagenomics.</title>
        <authorList>
            <person name="Schulz F."/>
            <person name="Roux S."/>
            <person name="Paez-Espino D."/>
            <person name="Jungbluth S."/>
            <person name="Walsh D.A."/>
            <person name="Denef V.J."/>
            <person name="McMahon K.D."/>
            <person name="Konstantinidis K.T."/>
            <person name="Eloe-Fadrosh E.A."/>
            <person name="Kyrpides N.C."/>
            <person name="Woyke T."/>
        </authorList>
    </citation>
    <scope>NUCLEOTIDE SEQUENCE</scope>
    <source>
        <strain evidence="1">GVMAG-M-3300027734-16</strain>
    </source>
</reference>
<protein>
    <submittedName>
        <fullName evidence="1">Uncharacterized protein</fullName>
    </submittedName>
</protein>
<organism evidence="1">
    <name type="scientific">viral metagenome</name>
    <dbReference type="NCBI Taxonomy" id="1070528"/>
    <lineage>
        <taxon>unclassified sequences</taxon>
        <taxon>metagenomes</taxon>
        <taxon>organismal metagenomes</taxon>
    </lineage>
</organism>
<accession>A0A6C0JI49</accession>
<proteinExistence type="predicted"/>